<proteinExistence type="predicted"/>
<comment type="caution">
    <text evidence="3">The sequence shown here is derived from an EMBL/GenBank/DDBJ whole genome shotgun (WGS) entry which is preliminary data.</text>
</comment>
<dbReference type="SUPFAM" id="SSF52540">
    <property type="entry name" value="P-loop containing nucleoside triphosphate hydrolases"/>
    <property type="match status" value="1"/>
</dbReference>
<evidence type="ECO:0000313" key="3">
    <source>
        <dbReference type="EMBL" id="KAL3826330.1"/>
    </source>
</evidence>
<keyword evidence="4" id="KW-1185">Reference proteome</keyword>
<accession>A0ABD3SPN9</accession>
<dbReference type="EMBL" id="JALLPB020000023">
    <property type="protein sequence ID" value="KAL3826330.1"/>
    <property type="molecule type" value="Genomic_DNA"/>
</dbReference>
<name>A0ABD3SPN9_9STRA</name>
<dbReference type="SMART" id="SM00490">
    <property type="entry name" value="HELICc"/>
    <property type="match status" value="1"/>
</dbReference>
<dbReference type="InterPro" id="IPR001650">
    <property type="entry name" value="Helicase_C-like"/>
</dbReference>
<feature type="domain" description="Helicase C-terminal" evidence="2">
    <location>
        <begin position="73"/>
        <end position="246"/>
    </location>
</feature>
<dbReference type="PANTHER" id="PTHR14074">
    <property type="entry name" value="HELICASE WITH DEATH DOMAIN-RELATED"/>
    <property type="match status" value="1"/>
</dbReference>
<evidence type="ECO:0000256" key="1">
    <source>
        <dbReference type="SAM" id="Phobius"/>
    </source>
</evidence>
<organism evidence="3 4">
    <name type="scientific">Cyclostephanos tholiformis</name>
    <dbReference type="NCBI Taxonomy" id="382380"/>
    <lineage>
        <taxon>Eukaryota</taxon>
        <taxon>Sar</taxon>
        <taxon>Stramenopiles</taxon>
        <taxon>Ochrophyta</taxon>
        <taxon>Bacillariophyta</taxon>
        <taxon>Coscinodiscophyceae</taxon>
        <taxon>Thalassiosirophycidae</taxon>
        <taxon>Stephanodiscales</taxon>
        <taxon>Stephanodiscaceae</taxon>
        <taxon>Cyclostephanos</taxon>
    </lineage>
</organism>
<dbReference type="Pfam" id="PF00271">
    <property type="entry name" value="Helicase_C"/>
    <property type="match status" value="1"/>
</dbReference>
<dbReference type="Gene3D" id="3.40.50.300">
    <property type="entry name" value="P-loop containing nucleotide triphosphate hydrolases"/>
    <property type="match status" value="2"/>
</dbReference>
<dbReference type="InterPro" id="IPR027417">
    <property type="entry name" value="P-loop_NTPase"/>
</dbReference>
<dbReference type="InterPro" id="IPR051363">
    <property type="entry name" value="RLR_Helicase"/>
</dbReference>
<evidence type="ECO:0000259" key="2">
    <source>
        <dbReference type="PROSITE" id="PS51194"/>
    </source>
</evidence>
<feature type="transmembrane region" description="Helical" evidence="1">
    <location>
        <begin position="91"/>
        <end position="110"/>
    </location>
</feature>
<sequence>MLAIWYVALRMTVQSWEEEEQLVLQWLIINNGLQIHDSLDYPARSRCFRRLNHLPLLRAVDGLCTCSSIQSEKLTSLVKNLVDNKTSKGKLYLLVLLYTPTKAPSIVSSLYSKKYLHMFCLGISMATIFALIMYGCAYSISVAAKNSRITPTIKATKGEITKCIDDFRERKINVMVATSVIEEGFDVPAINVVVSYDHLKDTVELCQCFGRARQKTSSLALMSERKDRPLAALKDVQRRQESIINE</sequence>
<dbReference type="Proteomes" id="UP001530377">
    <property type="component" value="Unassembled WGS sequence"/>
</dbReference>
<gene>
    <name evidence="3" type="ORF">ACHAXA_003654</name>
</gene>
<feature type="transmembrane region" description="Helical" evidence="1">
    <location>
        <begin position="116"/>
        <end position="140"/>
    </location>
</feature>
<protein>
    <recommendedName>
        <fullName evidence="2">Helicase C-terminal domain-containing protein</fullName>
    </recommendedName>
</protein>
<keyword evidence="1" id="KW-0812">Transmembrane</keyword>
<evidence type="ECO:0000313" key="4">
    <source>
        <dbReference type="Proteomes" id="UP001530377"/>
    </source>
</evidence>
<dbReference type="AlphaFoldDB" id="A0ABD3SPN9"/>
<dbReference type="PANTHER" id="PTHR14074:SF16">
    <property type="entry name" value="ANTIVIRAL INNATE IMMUNE RESPONSE RECEPTOR RIG-I"/>
    <property type="match status" value="1"/>
</dbReference>
<dbReference type="PROSITE" id="PS51194">
    <property type="entry name" value="HELICASE_CTER"/>
    <property type="match status" value="1"/>
</dbReference>
<reference evidence="3 4" key="1">
    <citation type="submission" date="2024-10" db="EMBL/GenBank/DDBJ databases">
        <title>Updated reference genomes for cyclostephanoid diatoms.</title>
        <authorList>
            <person name="Roberts W.R."/>
            <person name="Alverson A.J."/>
        </authorList>
    </citation>
    <scope>NUCLEOTIDE SEQUENCE [LARGE SCALE GENOMIC DNA]</scope>
    <source>
        <strain evidence="3 4">AJA228-03</strain>
    </source>
</reference>
<keyword evidence="1" id="KW-1133">Transmembrane helix</keyword>
<keyword evidence="1" id="KW-0472">Membrane</keyword>